<accession>A0A9P8LDD7</accession>
<comment type="caution">
    <text evidence="3">The sequence shown here is derived from an EMBL/GenBank/DDBJ whole genome shotgun (WGS) entry which is preliminary data.</text>
</comment>
<evidence type="ECO:0000313" key="3">
    <source>
        <dbReference type="EMBL" id="KAH0561980.1"/>
    </source>
</evidence>
<dbReference type="EMBL" id="JAGHQM010000437">
    <property type="protein sequence ID" value="KAH0561980.1"/>
    <property type="molecule type" value="Genomic_DNA"/>
</dbReference>
<reference evidence="3" key="1">
    <citation type="submission" date="2021-03" db="EMBL/GenBank/DDBJ databases">
        <title>Comparative genomics and phylogenomic investigation of the class Geoglossomycetes provide insights into ecological specialization and systematics.</title>
        <authorList>
            <person name="Melie T."/>
            <person name="Pirro S."/>
            <person name="Miller A.N."/>
            <person name="Quandt A."/>
        </authorList>
    </citation>
    <scope>NUCLEOTIDE SEQUENCE</scope>
    <source>
        <strain evidence="3">CAQ_001_2017</strain>
    </source>
</reference>
<keyword evidence="2" id="KW-0812">Transmembrane</keyword>
<feature type="region of interest" description="Disordered" evidence="1">
    <location>
        <begin position="196"/>
        <end position="215"/>
    </location>
</feature>
<evidence type="ECO:0000313" key="4">
    <source>
        <dbReference type="Proteomes" id="UP000750711"/>
    </source>
</evidence>
<protein>
    <submittedName>
        <fullName evidence="3">Uncharacterized protein</fullName>
    </submittedName>
</protein>
<evidence type="ECO:0000256" key="1">
    <source>
        <dbReference type="SAM" id="MobiDB-lite"/>
    </source>
</evidence>
<keyword evidence="2" id="KW-1133">Transmembrane helix</keyword>
<gene>
    <name evidence="3" type="ORF">GP486_003309</name>
</gene>
<feature type="transmembrane region" description="Helical" evidence="2">
    <location>
        <begin position="52"/>
        <end position="74"/>
    </location>
</feature>
<name>A0A9P8LDD7_9PEZI</name>
<keyword evidence="4" id="KW-1185">Reference proteome</keyword>
<evidence type="ECO:0000256" key="2">
    <source>
        <dbReference type="SAM" id="Phobius"/>
    </source>
</evidence>
<proteinExistence type="predicted"/>
<dbReference type="AlphaFoldDB" id="A0A9P8LDD7"/>
<keyword evidence="2" id="KW-0472">Membrane</keyword>
<dbReference type="Proteomes" id="UP000750711">
    <property type="component" value="Unassembled WGS sequence"/>
</dbReference>
<feature type="region of interest" description="Disordered" evidence="1">
    <location>
        <begin position="152"/>
        <end position="175"/>
    </location>
</feature>
<sequence length="215" mass="23646">MAKKDKLVLGIIRLVSFVPSVVFATWKAVVNTIWAVVSTSLNATMNRTHHGYYYFLLGLVDLGIVGCLMASLVFGSTYLPSTPRACRNAKTWQVTGNATSLFRYVAARGYKCVDGASGGTKANCKPDEVCRDFMVARILSIVAMLRDAMDTRPPKGHAGRYPDLQPPRPNHRFDSLEPALRRHGLSEPRLQGDPPCSLFPLLTRRANGAPEDGRL</sequence>
<organism evidence="3 4">
    <name type="scientific">Trichoglossum hirsutum</name>
    <dbReference type="NCBI Taxonomy" id="265104"/>
    <lineage>
        <taxon>Eukaryota</taxon>
        <taxon>Fungi</taxon>
        <taxon>Dikarya</taxon>
        <taxon>Ascomycota</taxon>
        <taxon>Pezizomycotina</taxon>
        <taxon>Geoglossomycetes</taxon>
        <taxon>Geoglossales</taxon>
        <taxon>Geoglossaceae</taxon>
        <taxon>Trichoglossum</taxon>
    </lineage>
</organism>